<dbReference type="AlphaFoldDB" id="A0A8D9EAM8"/>
<name>A0A8D9EAM8_9HEMI</name>
<organism evidence="2">
    <name type="scientific">Cacopsylla melanoneura</name>
    <dbReference type="NCBI Taxonomy" id="428564"/>
    <lineage>
        <taxon>Eukaryota</taxon>
        <taxon>Metazoa</taxon>
        <taxon>Ecdysozoa</taxon>
        <taxon>Arthropoda</taxon>
        <taxon>Hexapoda</taxon>
        <taxon>Insecta</taxon>
        <taxon>Pterygota</taxon>
        <taxon>Neoptera</taxon>
        <taxon>Paraneoptera</taxon>
        <taxon>Hemiptera</taxon>
        <taxon>Sternorrhyncha</taxon>
        <taxon>Psylloidea</taxon>
        <taxon>Psyllidae</taxon>
        <taxon>Psyllinae</taxon>
        <taxon>Cacopsylla</taxon>
    </lineage>
</organism>
<keyword evidence="1" id="KW-1133">Transmembrane helix</keyword>
<evidence type="ECO:0000313" key="2">
    <source>
        <dbReference type="EMBL" id="CAG6744765.1"/>
    </source>
</evidence>
<keyword evidence="1" id="KW-0812">Transmembrane</keyword>
<evidence type="ECO:0000256" key="1">
    <source>
        <dbReference type="SAM" id="Phobius"/>
    </source>
</evidence>
<feature type="transmembrane region" description="Helical" evidence="1">
    <location>
        <begin position="6"/>
        <end position="24"/>
    </location>
</feature>
<sequence>MVVSYYLFIVSYIISHFNLNIRFVETQIVICYDIHLKLNSLTFAFISCAVSLFTFSRKVFDAILFQIQELVECFNDIDLNHNNKYHVLALVMNKMDRILLFDLIRSFTPDFFSLLTGQAFILNYQTK</sequence>
<reference evidence="2" key="1">
    <citation type="submission" date="2021-05" db="EMBL/GenBank/DDBJ databases">
        <authorList>
            <person name="Alioto T."/>
            <person name="Alioto T."/>
            <person name="Gomez Garrido J."/>
        </authorList>
    </citation>
    <scope>NUCLEOTIDE SEQUENCE</scope>
</reference>
<keyword evidence="1" id="KW-0472">Membrane</keyword>
<accession>A0A8D9EAM8</accession>
<protein>
    <submittedName>
        <fullName evidence="2">Uncharacterized protein</fullName>
    </submittedName>
</protein>
<proteinExistence type="predicted"/>
<dbReference type="EMBL" id="HBUF01474833">
    <property type="protein sequence ID" value="CAG6744765.1"/>
    <property type="molecule type" value="Transcribed_RNA"/>
</dbReference>
<feature type="transmembrane region" description="Helical" evidence="1">
    <location>
        <begin position="36"/>
        <end position="55"/>
    </location>
</feature>